<organism evidence="3 4">
    <name type="scientific">Alkaliphilus oremlandii (strain OhILAs)</name>
    <name type="common">Clostridium oremlandii (strain OhILAs)</name>
    <dbReference type="NCBI Taxonomy" id="350688"/>
    <lineage>
        <taxon>Bacteria</taxon>
        <taxon>Bacillati</taxon>
        <taxon>Bacillota</taxon>
        <taxon>Clostridia</taxon>
        <taxon>Peptostreptococcales</taxon>
        <taxon>Natronincolaceae</taxon>
        <taxon>Alkaliphilus</taxon>
    </lineage>
</organism>
<gene>
    <name evidence="3" type="ordered locus">Clos_1044</name>
</gene>
<reference evidence="4" key="1">
    <citation type="submission" date="2007-10" db="EMBL/GenBank/DDBJ databases">
        <title>Complete genome of Alkaliphilus oremlandii OhILAs.</title>
        <authorList>
            <person name="Copeland A."/>
            <person name="Lucas S."/>
            <person name="Lapidus A."/>
            <person name="Barry K."/>
            <person name="Detter J.C."/>
            <person name="Glavina del Rio T."/>
            <person name="Hammon N."/>
            <person name="Israni S."/>
            <person name="Dalin E."/>
            <person name="Tice H."/>
            <person name="Pitluck S."/>
            <person name="Chain P."/>
            <person name="Malfatti S."/>
            <person name="Shin M."/>
            <person name="Vergez L."/>
            <person name="Schmutz J."/>
            <person name="Larimer F."/>
            <person name="Land M."/>
            <person name="Hauser L."/>
            <person name="Kyrpides N."/>
            <person name="Mikhailova N."/>
            <person name="Stolz J.F."/>
            <person name="Dawson A."/>
            <person name="Fisher E."/>
            <person name="Crable B."/>
            <person name="Perera E."/>
            <person name="Lisak J."/>
            <person name="Ranganathan M."/>
            <person name="Basu P."/>
            <person name="Richardson P."/>
        </authorList>
    </citation>
    <scope>NUCLEOTIDE SEQUENCE [LARGE SCALE GENOMIC DNA]</scope>
    <source>
        <strain evidence="4">OhILAs</strain>
    </source>
</reference>
<proteinExistence type="predicted"/>
<dbReference type="Proteomes" id="UP000000269">
    <property type="component" value="Chromosome"/>
</dbReference>
<sequence>MLKLFQINFYTGVLFTVVSFVLGQLFDFLNIDIDLDMDGDLFGVSVAPMKPTILVSFITTFGGVGIILLSKDFNPIVSLSIALAFGAVISASLQKFIITPLYKAQNTSAVSQQDLIGHIARTKINIIGNSFGSITYVVNGNTYSSPAKSMDSTDISKGEDVKIVQIENNIFYVIRL</sequence>
<evidence type="ECO:0000313" key="4">
    <source>
        <dbReference type="Proteomes" id="UP000000269"/>
    </source>
</evidence>
<dbReference type="Pfam" id="PF25842">
    <property type="entry name" value="NfeD_TM"/>
    <property type="match status" value="1"/>
</dbReference>
<name>A8MGP7_ALKOO</name>
<keyword evidence="4" id="KW-1185">Reference proteome</keyword>
<feature type="transmembrane region" description="Helical" evidence="1">
    <location>
        <begin position="51"/>
        <end position="69"/>
    </location>
</feature>
<dbReference type="AlphaFoldDB" id="A8MGP7"/>
<keyword evidence="1" id="KW-0472">Membrane</keyword>
<dbReference type="HOGENOM" id="CLU_107496_1_0_9"/>
<feature type="transmembrane region" description="Helical" evidence="1">
    <location>
        <begin position="76"/>
        <end position="98"/>
    </location>
</feature>
<dbReference type="STRING" id="350688.Clos_1044"/>
<feature type="transmembrane region" description="Helical" evidence="1">
    <location>
        <begin position="7"/>
        <end position="31"/>
    </location>
</feature>
<evidence type="ECO:0000259" key="2">
    <source>
        <dbReference type="Pfam" id="PF25842"/>
    </source>
</evidence>
<keyword evidence="1" id="KW-0812">Transmembrane</keyword>
<protein>
    <recommendedName>
        <fullName evidence="2">Membrane protein NfeD2 N-terminal transmembrane domain-containing protein</fullName>
    </recommendedName>
</protein>
<dbReference type="InterPro" id="IPR012340">
    <property type="entry name" value="NA-bd_OB-fold"/>
</dbReference>
<dbReference type="EMBL" id="CP000853">
    <property type="protein sequence ID" value="ABW18591.1"/>
    <property type="molecule type" value="Genomic_DNA"/>
</dbReference>
<evidence type="ECO:0000313" key="3">
    <source>
        <dbReference type="EMBL" id="ABW18591.1"/>
    </source>
</evidence>
<evidence type="ECO:0000256" key="1">
    <source>
        <dbReference type="SAM" id="Phobius"/>
    </source>
</evidence>
<feature type="domain" description="Membrane protein NfeD2 N-terminal transmembrane" evidence="2">
    <location>
        <begin position="3"/>
        <end position="106"/>
    </location>
</feature>
<dbReference type="Gene3D" id="2.40.50.140">
    <property type="entry name" value="Nucleic acid-binding proteins"/>
    <property type="match status" value="1"/>
</dbReference>
<dbReference type="KEGG" id="aoe:Clos_1044"/>
<dbReference type="eggNOG" id="COG1585">
    <property type="taxonomic scope" value="Bacteria"/>
</dbReference>
<dbReference type="RefSeq" id="WP_012158903.1">
    <property type="nucleotide sequence ID" value="NC_009922.1"/>
</dbReference>
<dbReference type="InterPro" id="IPR058653">
    <property type="entry name" value="NfeD2_TM"/>
</dbReference>
<dbReference type="OrthoDB" id="1807862at2"/>
<keyword evidence="1" id="KW-1133">Transmembrane helix</keyword>
<accession>A8MGP7</accession>